<sequence>MKITLSTLLALAAMAMADSTPAAKDKPAEGALPKGAAPMSRDAVMEMDYEDYRGHPDMMDEHWHGHVFDSHATMTIALLALLSTVALAIANSEPADAKQASQAEGVRSNDNHGKFADHDYEDYPGSELWENVIMAVVITEAVIMAVAIMAVVITVKVVAAVTTVVVVIMAVVITAVVITRPTSYLGY</sequence>
<dbReference type="KEGG" id="spar:SPRG_00179"/>
<evidence type="ECO:0000313" key="5">
    <source>
        <dbReference type="Proteomes" id="UP000030745"/>
    </source>
</evidence>
<gene>
    <name evidence="4" type="ORF">SPRG_00179</name>
</gene>
<keyword evidence="2" id="KW-0812">Transmembrane</keyword>
<dbReference type="VEuPathDB" id="FungiDB:SPRG_00179"/>
<dbReference type="EMBL" id="KK583189">
    <property type="protein sequence ID" value="KDO35330.1"/>
    <property type="molecule type" value="Genomic_DNA"/>
</dbReference>
<evidence type="ECO:0000313" key="4">
    <source>
        <dbReference type="EMBL" id="KDO35330.1"/>
    </source>
</evidence>
<keyword evidence="2" id="KW-0472">Membrane</keyword>
<evidence type="ECO:0000256" key="2">
    <source>
        <dbReference type="SAM" id="Phobius"/>
    </source>
</evidence>
<feature type="transmembrane region" description="Helical" evidence="2">
    <location>
        <begin position="72"/>
        <end position="90"/>
    </location>
</feature>
<proteinExistence type="predicted"/>
<feature type="transmembrane region" description="Helical" evidence="2">
    <location>
        <begin position="159"/>
        <end position="178"/>
    </location>
</feature>
<evidence type="ECO:0000256" key="1">
    <source>
        <dbReference type="SAM" id="MobiDB-lite"/>
    </source>
</evidence>
<feature type="transmembrane region" description="Helical" evidence="2">
    <location>
        <begin position="132"/>
        <end position="153"/>
    </location>
</feature>
<protein>
    <submittedName>
        <fullName evidence="4">Uncharacterized protein</fullName>
    </submittedName>
</protein>
<dbReference type="GeneID" id="24122831"/>
<feature type="chain" id="PRO_5001635139" evidence="3">
    <location>
        <begin position="18"/>
        <end position="187"/>
    </location>
</feature>
<feature type="region of interest" description="Disordered" evidence="1">
    <location>
        <begin position="98"/>
        <end position="117"/>
    </location>
</feature>
<feature type="compositionally biased region" description="Basic and acidic residues" evidence="1">
    <location>
        <begin position="107"/>
        <end position="117"/>
    </location>
</feature>
<keyword evidence="2" id="KW-1133">Transmembrane helix</keyword>
<dbReference type="AlphaFoldDB" id="A0A067D1G1"/>
<name>A0A067D1G1_SAPPC</name>
<dbReference type="Proteomes" id="UP000030745">
    <property type="component" value="Unassembled WGS sequence"/>
</dbReference>
<keyword evidence="5" id="KW-1185">Reference proteome</keyword>
<keyword evidence="3" id="KW-0732">Signal</keyword>
<dbReference type="RefSeq" id="XP_012193676.1">
    <property type="nucleotide sequence ID" value="XM_012338286.1"/>
</dbReference>
<reference evidence="4 5" key="1">
    <citation type="journal article" date="2013" name="PLoS Genet.">
        <title>Distinctive expansion of potential virulence genes in the genome of the oomycete fish pathogen Saprolegnia parasitica.</title>
        <authorList>
            <person name="Jiang R.H."/>
            <person name="de Bruijn I."/>
            <person name="Haas B.J."/>
            <person name="Belmonte R."/>
            <person name="Lobach L."/>
            <person name="Christie J."/>
            <person name="van den Ackerveken G."/>
            <person name="Bottin A."/>
            <person name="Bulone V."/>
            <person name="Diaz-Moreno S.M."/>
            <person name="Dumas B."/>
            <person name="Fan L."/>
            <person name="Gaulin E."/>
            <person name="Govers F."/>
            <person name="Grenville-Briggs L.J."/>
            <person name="Horner N.R."/>
            <person name="Levin J.Z."/>
            <person name="Mammella M."/>
            <person name="Meijer H.J."/>
            <person name="Morris P."/>
            <person name="Nusbaum C."/>
            <person name="Oome S."/>
            <person name="Phillips A.J."/>
            <person name="van Rooyen D."/>
            <person name="Rzeszutek E."/>
            <person name="Saraiva M."/>
            <person name="Secombes C.J."/>
            <person name="Seidl M.F."/>
            <person name="Snel B."/>
            <person name="Stassen J.H."/>
            <person name="Sykes S."/>
            <person name="Tripathy S."/>
            <person name="van den Berg H."/>
            <person name="Vega-Arreguin J.C."/>
            <person name="Wawra S."/>
            <person name="Young S.K."/>
            <person name="Zeng Q."/>
            <person name="Dieguez-Uribeondo J."/>
            <person name="Russ C."/>
            <person name="Tyler B.M."/>
            <person name="van West P."/>
        </authorList>
    </citation>
    <scope>NUCLEOTIDE SEQUENCE [LARGE SCALE GENOMIC DNA]</scope>
    <source>
        <strain evidence="4 5">CBS 223.65</strain>
    </source>
</reference>
<evidence type="ECO:0000256" key="3">
    <source>
        <dbReference type="SAM" id="SignalP"/>
    </source>
</evidence>
<organism evidence="4 5">
    <name type="scientific">Saprolegnia parasitica (strain CBS 223.65)</name>
    <dbReference type="NCBI Taxonomy" id="695850"/>
    <lineage>
        <taxon>Eukaryota</taxon>
        <taxon>Sar</taxon>
        <taxon>Stramenopiles</taxon>
        <taxon>Oomycota</taxon>
        <taxon>Saprolegniomycetes</taxon>
        <taxon>Saprolegniales</taxon>
        <taxon>Saprolegniaceae</taxon>
        <taxon>Saprolegnia</taxon>
    </lineage>
</organism>
<feature type="signal peptide" evidence="3">
    <location>
        <begin position="1"/>
        <end position="17"/>
    </location>
</feature>
<accession>A0A067D1G1</accession>